<dbReference type="InterPro" id="IPR021530">
    <property type="entry name" value="AllH-like"/>
</dbReference>
<proteinExistence type="predicted"/>
<organism evidence="1">
    <name type="scientific">marine sediment metagenome</name>
    <dbReference type="NCBI Taxonomy" id="412755"/>
    <lineage>
        <taxon>unclassified sequences</taxon>
        <taxon>metagenomes</taxon>
        <taxon>ecological metagenomes</taxon>
    </lineage>
</organism>
<dbReference type="AlphaFoldDB" id="X0WBP8"/>
<evidence type="ECO:0000313" key="1">
    <source>
        <dbReference type="EMBL" id="GAG28075.1"/>
    </source>
</evidence>
<evidence type="ECO:0008006" key="2">
    <source>
        <dbReference type="Google" id="ProtNLM"/>
    </source>
</evidence>
<protein>
    <recommendedName>
        <fullName evidence="2">DUF2877 domain-containing protein</fullName>
    </recommendedName>
</protein>
<dbReference type="EMBL" id="BARS01032489">
    <property type="protein sequence ID" value="GAG28075.1"/>
    <property type="molecule type" value="Genomic_DNA"/>
</dbReference>
<comment type="caution">
    <text evidence="1">The sequence shown here is derived from an EMBL/GenBank/DDBJ whole genome shotgun (WGS) entry which is preliminary data.</text>
</comment>
<accession>X0WBP8</accession>
<dbReference type="Pfam" id="PF11392">
    <property type="entry name" value="AllH"/>
    <property type="match status" value="1"/>
</dbReference>
<feature type="non-terminal residue" evidence="1">
    <location>
        <position position="1"/>
    </location>
</feature>
<name>X0WBP8_9ZZZZ</name>
<reference evidence="1" key="1">
    <citation type="journal article" date="2014" name="Front. Microbiol.">
        <title>High frequency of phylogenetically diverse reductive dehalogenase-homologous genes in deep subseafloor sedimentary metagenomes.</title>
        <authorList>
            <person name="Kawai M."/>
            <person name="Futagami T."/>
            <person name="Toyoda A."/>
            <person name="Takaki Y."/>
            <person name="Nishi S."/>
            <person name="Hori S."/>
            <person name="Arai W."/>
            <person name="Tsubouchi T."/>
            <person name="Morono Y."/>
            <person name="Uchiyama I."/>
            <person name="Ito T."/>
            <person name="Fujiyama A."/>
            <person name="Inagaki F."/>
            <person name="Takami H."/>
        </authorList>
    </citation>
    <scope>NUCLEOTIDE SEQUENCE</scope>
    <source>
        <strain evidence="1">Expedition CK06-06</strain>
    </source>
</reference>
<sequence>TFISEIMLRNGMKARFSEPIRDLMLAVTNSNSINNECINLLNIGGTSGSDCAAGIVFGGVLMARVKILK</sequence>
<gene>
    <name evidence="1" type="ORF">S01H1_50424</name>
</gene>